<accession>A0A5J4U8X8</accession>
<dbReference type="PANTHER" id="PTHR45630">
    <property type="entry name" value="CATION-TRANSPORTING ATPASE-RELATED"/>
    <property type="match status" value="1"/>
</dbReference>
<sequence>DTTSGSSNDVPLCVALRTGFSTAKGQSVRLILFQNHRPQFNNNASSVWNRYLGDHIQSRYLITIAVPPNLPANMSSGISYGLTRLKDRKILCIAPDRINVAGKVKVVCFDKGGTLTEQDLGVMRVKGVRDVRRRINIKFASLRRSPDEVIQISD</sequence>
<evidence type="ECO:0000256" key="3">
    <source>
        <dbReference type="ARBA" id="ARBA00022723"/>
    </source>
</evidence>
<keyword evidence="5" id="KW-0067">ATP-binding</keyword>
<keyword evidence="4" id="KW-0547">Nucleotide-binding</keyword>
<dbReference type="GO" id="GO:0140358">
    <property type="term" value="F:P-type transmembrane transporter activity"/>
    <property type="evidence" value="ECO:0007669"/>
    <property type="project" value="InterPro"/>
</dbReference>
<keyword evidence="6" id="KW-0460">Magnesium</keyword>
<dbReference type="Gene3D" id="3.40.50.1000">
    <property type="entry name" value="HAD superfamily/HAD-like"/>
    <property type="match status" value="1"/>
</dbReference>
<dbReference type="InterPro" id="IPR006544">
    <property type="entry name" value="P-type_TPase_V"/>
</dbReference>
<dbReference type="InterPro" id="IPR023298">
    <property type="entry name" value="ATPase_P-typ_TM_dom_sf"/>
</dbReference>
<evidence type="ECO:0000256" key="2">
    <source>
        <dbReference type="ARBA" id="ARBA00022553"/>
    </source>
</evidence>
<proteinExistence type="predicted"/>
<evidence type="ECO:0000256" key="4">
    <source>
        <dbReference type="ARBA" id="ARBA00022741"/>
    </source>
</evidence>
<evidence type="ECO:0000256" key="1">
    <source>
        <dbReference type="ARBA" id="ARBA00004141"/>
    </source>
</evidence>
<reference evidence="8 9" key="1">
    <citation type="submission" date="2019-03" db="EMBL/GenBank/DDBJ databases">
        <title>Single cell metagenomics reveals metabolic interactions within the superorganism composed of flagellate Streblomastix strix and complex community of Bacteroidetes bacteria on its surface.</title>
        <authorList>
            <person name="Treitli S.C."/>
            <person name="Kolisko M."/>
            <person name="Husnik F."/>
            <person name="Keeling P."/>
            <person name="Hampl V."/>
        </authorList>
    </citation>
    <scope>NUCLEOTIDE SEQUENCE [LARGE SCALE GENOMIC DNA]</scope>
    <source>
        <strain evidence="8">ST1C</strain>
    </source>
</reference>
<keyword evidence="3" id="KW-0479">Metal-binding</keyword>
<dbReference type="OrthoDB" id="48943at2759"/>
<dbReference type="InterPro" id="IPR023214">
    <property type="entry name" value="HAD_sf"/>
</dbReference>
<protein>
    <submittedName>
        <fullName evidence="8">Putative Ca-transporting ATPase</fullName>
    </submittedName>
</protein>
<dbReference type="PANTHER" id="PTHR45630:SF8">
    <property type="entry name" value="CATION-TRANSPORTING ATPASE"/>
    <property type="match status" value="1"/>
</dbReference>
<dbReference type="Gene3D" id="1.20.1110.10">
    <property type="entry name" value="Calcium-transporting ATPase, transmembrane domain"/>
    <property type="match status" value="1"/>
</dbReference>
<organism evidence="8 9">
    <name type="scientific">Streblomastix strix</name>
    <dbReference type="NCBI Taxonomy" id="222440"/>
    <lineage>
        <taxon>Eukaryota</taxon>
        <taxon>Metamonada</taxon>
        <taxon>Preaxostyla</taxon>
        <taxon>Oxymonadida</taxon>
        <taxon>Streblomastigidae</taxon>
        <taxon>Streblomastix</taxon>
    </lineage>
</organism>
<dbReference type="GO" id="GO:0005524">
    <property type="term" value="F:ATP binding"/>
    <property type="evidence" value="ECO:0007669"/>
    <property type="project" value="UniProtKB-KW"/>
</dbReference>
<feature type="non-terminal residue" evidence="8">
    <location>
        <position position="1"/>
    </location>
</feature>
<comment type="caution">
    <text evidence="8">The sequence shown here is derived from an EMBL/GenBank/DDBJ whole genome shotgun (WGS) entry which is preliminary data.</text>
</comment>
<gene>
    <name evidence="8" type="ORF">EZS28_037655</name>
</gene>
<evidence type="ECO:0000313" key="8">
    <source>
        <dbReference type="EMBL" id="KAA6366818.1"/>
    </source>
</evidence>
<evidence type="ECO:0000313" key="9">
    <source>
        <dbReference type="Proteomes" id="UP000324800"/>
    </source>
</evidence>
<dbReference type="EMBL" id="SNRW01018983">
    <property type="protein sequence ID" value="KAA6366818.1"/>
    <property type="molecule type" value="Genomic_DNA"/>
</dbReference>
<evidence type="ECO:0000256" key="7">
    <source>
        <dbReference type="ARBA" id="ARBA00022967"/>
    </source>
</evidence>
<evidence type="ECO:0000256" key="6">
    <source>
        <dbReference type="ARBA" id="ARBA00022842"/>
    </source>
</evidence>
<keyword evidence="2" id="KW-0597">Phosphoprotein</keyword>
<name>A0A5J4U8X8_9EUKA</name>
<dbReference type="SUPFAM" id="SSF81665">
    <property type="entry name" value="Calcium ATPase, transmembrane domain M"/>
    <property type="match status" value="1"/>
</dbReference>
<keyword evidence="7" id="KW-1278">Translocase</keyword>
<dbReference type="GO" id="GO:0046872">
    <property type="term" value="F:metal ion binding"/>
    <property type="evidence" value="ECO:0007669"/>
    <property type="project" value="UniProtKB-KW"/>
</dbReference>
<dbReference type="GO" id="GO:0016020">
    <property type="term" value="C:membrane"/>
    <property type="evidence" value="ECO:0007669"/>
    <property type="project" value="UniProtKB-SubCell"/>
</dbReference>
<dbReference type="GO" id="GO:0019829">
    <property type="term" value="F:ATPase-coupled monoatomic cation transmembrane transporter activity"/>
    <property type="evidence" value="ECO:0007669"/>
    <property type="project" value="TreeGrafter"/>
</dbReference>
<dbReference type="Proteomes" id="UP000324800">
    <property type="component" value="Unassembled WGS sequence"/>
</dbReference>
<comment type="subcellular location">
    <subcellularLocation>
        <location evidence="1">Membrane</location>
        <topology evidence="1">Multi-pass membrane protein</topology>
    </subcellularLocation>
</comment>
<dbReference type="AlphaFoldDB" id="A0A5J4U8X8"/>
<evidence type="ECO:0000256" key="5">
    <source>
        <dbReference type="ARBA" id="ARBA00022840"/>
    </source>
</evidence>